<accession>A0AAV0EJ42</accession>
<name>A0AAV0EJ42_9ASTE</name>
<comment type="caution">
    <text evidence="2">The sequence shown here is derived from an EMBL/GenBank/DDBJ whole genome shotgun (WGS) entry which is preliminary data.</text>
</comment>
<proteinExistence type="predicted"/>
<evidence type="ECO:0000256" key="1">
    <source>
        <dbReference type="SAM" id="MobiDB-lite"/>
    </source>
</evidence>
<dbReference type="Proteomes" id="UP001152523">
    <property type="component" value="Unassembled WGS sequence"/>
</dbReference>
<dbReference type="AlphaFoldDB" id="A0AAV0EJ42"/>
<sequence length="85" mass="9517">MAETEEKNRQEMTSMEQKFQFLLSMLNPNKSEIDLDSFAAFLSTTTGINNGLHSSTSTHAPCNNEVDDGIDEESEDEDVNNEVLM</sequence>
<dbReference type="EMBL" id="CAMAPF010000933">
    <property type="protein sequence ID" value="CAH9123889.1"/>
    <property type="molecule type" value="Genomic_DNA"/>
</dbReference>
<evidence type="ECO:0000313" key="2">
    <source>
        <dbReference type="EMBL" id="CAH9123889.1"/>
    </source>
</evidence>
<organism evidence="2 3">
    <name type="scientific">Cuscuta epithymum</name>
    <dbReference type="NCBI Taxonomy" id="186058"/>
    <lineage>
        <taxon>Eukaryota</taxon>
        <taxon>Viridiplantae</taxon>
        <taxon>Streptophyta</taxon>
        <taxon>Embryophyta</taxon>
        <taxon>Tracheophyta</taxon>
        <taxon>Spermatophyta</taxon>
        <taxon>Magnoliopsida</taxon>
        <taxon>eudicotyledons</taxon>
        <taxon>Gunneridae</taxon>
        <taxon>Pentapetalae</taxon>
        <taxon>asterids</taxon>
        <taxon>lamiids</taxon>
        <taxon>Solanales</taxon>
        <taxon>Convolvulaceae</taxon>
        <taxon>Cuscuteae</taxon>
        <taxon>Cuscuta</taxon>
        <taxon>Cuscuta subgen. Cuscuta</taxon>
    </lineage>
</organism>
<evidence type="ECO:0000313" key="3">
    <source>
        <dbReference type="Proteomes" id="UP001152523"/>
    </source>
</evidence>
<feature type="region of interest" description="Disordered" evidence="1">
    <location>
        <begin position="52"/>
        <end position="85"/>
    </location>
</feature>
<reference evidence="2" key="1">
    <citation type="submission" date="2022-07" db="EMBL/GenBank/DDBJ databases">
        <authorList>
            <person name="Macas J."/>
            <person name="Novak P."/>
            <person name="Neumann P."/>
        </authorList>
    </citation>
    <scope>NUCLEOTIDE SEQUENCE</scope>
</reference>
<gene>
    <name evidence="2" type="ORF">CEPIT_LOCUS25572</name>
</gene>
<feature type="compositionally biased region" description="Acidic residues" evidence="1">
    <location>
        <begin position="65"/>
        <end position="85"/>
    </location>
</feature>
<keyword evidence="3" id="KW-1185">Reference proteome</keyword>
<feature type="compositionally biased region" description="Polar residues" evidence="1">
    <location>
        <begin position="52"/>
        <end position="61"/>
    </location>
</feature>
<protein>
    <submittedName>
        <fullName evidence="2">Uncharacterized protein</fullName>
    </submittedName>
</protein>